<evidence type="ECO:0000256" key="1">
    <source>
        <dbReference type="SAM" id="MobiDB-lite"/>
    </source>
</evidence>
<dbReference type="STRING" id="1391654.AKJ09_00282"/>
<evidence type="ECO:0000313" key="4">
    <source>
        <dbReference type="Proteomes" id="UP000064967"/>
    </source>
</evidence>
<organism evidence="3 4">
    <name type="scientific">Labilithrix luteola</name>
    <dbReference type="NCBI Taxonomy" id="1391654"/>
    <lineage>
        <taxon>Bacteria</taxon>
        <taxon>Pseudomonadati</taxon>
        <taxon>Myxococcota</taxon>
        <taxon>Polyangia</taxon>
        <taxon>Polyangiales</taxon>
        <taxon>Labilitrichaceae</taxon>
        <taxon>Labilithrix</taxon>
    </lineage>
</organism>
<dbReference type="EMBL" id="CP012333">
    <property type="protein sequence ID" value="AKU93618.1"/>
    <property type="molecule type" value="Genomic_DNA"/>
</dbReference>
<dbReference type="Pfam" id="PF11721">
    <property type="entry name" value="Malectin"/>
    <property type="match status" value="1"/>
</dbReference>
<dbReference type="Gene3D" id="2.60.120.430">
    <property type="entry name" value="Galactose-binding lectin"/>
    <property type="match status" value="1"/>
</dbReference>
<keyword evidence="4" id="KW-1185">Reference proteome</keyword>
<feature type="domain" description="Malectin" evidence="2">
    <location>
        <begin position="134"/>
        <end position="186"/>
    </location>
</feature>
<dbReference type="KEGG" id="llu:AKJ09_00282"/>
<name>A0A0K1PJ98_9BACT</name>
<proteinExistence type="predicted"/>
<dbReference type="Proteomes" id="UP000064967">
    <property type="component" value="Chromosome"/>
</dbReference>
<protein>
    <submittedName>
        <fullName evidence="3">Cell surface protein</fullName>
    </submittedName>
</protein>
<evidence type="ECO:0000313" key="3">
    <source>
        <dbReference type="EMBL" id="AKU93618.1"/>
    </source>
</evidence>
<sequence length="233" mass="23898">MAALAAACGLGFVGSASLDRGGELPPDDDAGRSDAPALDATNDRMPSDVDGSDFDANADVNAPPPLVLRLAVGAPADYTGITYPGLWKASPVPKGGCGPSAYTAGGPLHIQDAPLFENEAFGNPLVCTLGDSLASGTYRVNLYFAEIYFGENCPGGGGKGSRVFDVYLEEQKVISNLDVFAVSGGCLADPDTDAGLPIVRSFDIPITDGTLDIRMPASVNNGKLSALELFGPL</sequence>
<evidence type="ECO:0000259" key="2">
    <source>
        <dbReference type="Pfam" id="PF11721"/>
    </source>
</evidence>
<feature type="region of interest" description="Disordered" evidence="1">
    <location>
        <begin position="18"/>
        <end position="56"/>
    </location>
</feature>
<dbReference type="AlphaFoldDB" id="A0A0K1PJ98"/>
<accession>A0A0K1PJ98</accession>
<reference evidence="3 4" key="1">
    <citation type="submission" date="2015-08" db="EMBL/GenBank/DDBJ databases">
        <authorList>
            <person name="Babu N.S."/>
            <person name="Beckwith C.J."/>
            <person name="Beseler K.G."/>
            <person name="Brison A."/>
            <person name="Carone J.V."/>
            <person name="Caskin T.P."/>
            <person name="Diamond M."/>
            <person name="Durham M.E."/>
            <person name="Foxe J.M."/>
            <person name="Go M."/>
            <person name="Henderson B.A."/>
            <person name="Jones I.B."/>
            <person name="McGettigan J.A."/>
            <person name="Micheletti S.J."/>
            <person name="Nasrallah M.E."/>
            <person name="Ortiz D."/>
            <person name="Piller C.R."/>
            <person name="Privatt S.R."/>
            <person name="Schneider S.L."/>
            <person name="Sharp S."/>
            <person name="Smith T.C."/>
            <person name="Stanton J.D."/>
            <person name="Ullery H.E."/>
            <person name="Wilson R.J."/>
            <person name="Serrano M.G."/>
            <person name="Buck G."/>
            <person name="Lee V."/>
            <person name="Wang Y."/>
            <person name="Carvalho R."/>
            <person name="Voegtly L."/>
            <person name="Shi R."/>
            <person name="Duckworth R."/>
            <person name="Johnson A."/>
            <person name="Loviza R."/>
            <person name="Walstead R."/>
            <person name="Shah Z."/>
            <person name="Kiflezghi M."/>
            <person name="Wade K."/>
            <person name="Ball S.L."/>
            <person name="Bradley K.W."/>
            <person name="Asai D.J."/>
            <person name="Bowman C.A."/>
            <person name="Russell D.A."/>
            <person name="Pope W.H."/>
            <person name="Jacobs-Sera D."/>
            <person name="Hendrix R.W."/>
            <person name="Hatfull G.F."/>
        </authorList>
    </citation>
    <scope>NUCLEOTIDE SEQUENCE [LARGE SCALE GENOMIC DNA]</scope>
    <source>
        <strain evidence="3 4">DSM 27648</strain>
    </source>
</reference>
<gene>
    <name evidence="3" type="ORF">AKJ09_00282</name>
</gene>
<dbReference type="InterPro" id="IPR021720">
    <property type="entry name" value="Malectin_dom"/>
</dbReference>